<protein>
    <recommendedName>
        <fullName evidence="3">GTP cyclohydrolase I</fullName>
        <ecNumber evidence="3">3.5.4.16</ecNumber>
    </recommendedName>
</protein>
<gene>
    <name evidence="6" type="ORF">METZ01_LOCUS328869</name>
</gene>
<dbReference type="EC" id="3.5.4.16" evidence="3"/>
<dbReference type="GO" id="GO:0005525">
    <property type="term" value="F:GTP binding"/>
    <property type="evidence" value="ECO:0007669"/>
    <property type="project" value="TreeGrafter"/>
</dbReference>
<dbReference type="NCBIfam" id="NF006825">
    <property type="entry name" value="PRK09347.1-2"/>
    <property type="match status" value="1"/>
</dbReference>
<dbReference type="HAMAP" id="MF_00223">
    <property type="entry name" value="FolE"/>
    <property type="match status" value="1"/>
</dbReference>
<dbReference type="InterPro" id="IPR043134">
    <property type="entry name" value="GTP-CH-I_N"/>
</dbReference>
<dbReference type="PANTHER" id="PTHR11109">
    <property type="entry name" value="GTP CYCLOHYDROLASE I"/>
    <property type="match status" value="1"/>
</dbReference>
<dbReference type="InterPro" id="IPR043133">
    <property type="entry name" value="GTP-CH-I_C/QueF"/>
</dbReference>
<dbReference type="PROSITE" id="PS00860">
    <property type="entry name" value="GTP_CYCLOHYDROL_1_2"/>
    <property type="match status" value="1"/>
</dbReference>
<comment type="pathway">
    <text evidence="2">Cofactor biosynthesis; 7,8-dihydroneopterin triphosphate biosynthesis; 7,8-dihydroneopterin triphosphate from GTP: step 1/1.</text>
</comment>
<dbReference type="GO" id="GO:0046654">
    <property type="term" value="P:tetrahydrofolate biosynthetic process"/>
    <property type="evidence" value="ECO:0007669"/>
    <property type="project" value="InterPro"/>
</dbReference>
<proteinExistence type="inferred from homology"/>
<evidence type="ECO:0000259" key="5">
    <source>
        <dbReference type="Pfam" id="PF01227"/>
    </source>
</evidence>
<dbReference type="GO" id="GO:0005737">
    <property type="term" value="C:cytoplasm"/>
    <property type="evidence" value="ECO:0007669"/>
    <property type="project" value="TreeGrafter"/>
</dbReference>
<evidence type="ECO:0000313" key="6">
    <source>
        <dbReference type="EMBL" id="SVC76015.1"/>
    </source>
</evidence>
<dbReference type="AlphaFoldDB" id="A0A382PTL8"/>
<dbReference type="NCBIfam" id="NF006826">
    <property type="entry name" value="PRK09347.1-3"/>
    <property type="match status" value="1"/>
</dbReference>
<dbReference type="InterPro" id="IPR020602">
    <property type="entry name" value="GTP_CycHdrlase_I_dom"/>
</dbReference>
<dbReference type="PROSITE" id="PS00859">
    <property type="entry name" value="GTP_CYCLOHYDROL_1_1"/>
    <property type="match status" value="1"/>
</dbReference>
<dbReference type="UniPathway" id="UPA00848">
    <property type="reaction ID" value="UER00151"/>
</dbReference>
<comment type="catalytic activity">
    <reaction evidence="1">
        <text>GTP + H2O = 7,8-dihydroneopterin 3'-triphosphate + formate + H(+)</text>
        <dbReference type="Rhea" id="RHEA:17473"/>
        <dbReference type="ChEBI" id="CHEBI:15377"/>
        <dbReference type="ChEBI" id="CHEBI:15378"/>
        <dbReference type="ChEBI" id="CHEBI:15740"/>
        <dbReference type="ChEBI" id="CHEBI:37565"/>
        <dbReference type="ChEBI" id="CHEBI:58462"/>
        <dbReference type="EC" id="3.5.4.16"/>
    </reaction>
</comment>
<dbReference type="GO" id="GO:0006729">
    <property type="term" value="P:tetrahydrobiopterin biosynthetic process"/>
    <property type="evidence" value="ECO:0007669"/>
    <property type="project" value="TreeGrafter"/>
</dbReference>
<dbReference type="InterPro" id="IPR001474">
    <property type="entry name" value="GTP_CycHdrlase_I"/>
</dbReference>
<dbReference type="GO" id="GO:0003934">
    <property type="term" value="F:GTP cyclohydrolase I activity"/>
    <property type="evidence" value="ECO:0007669"/>
    <property type="project" value="UniProtKB-EC"/>
</dbReference>
<dbReference type="EMBL" id="UINC01109293">
    <property type="protein sequence ID" value="SVC76015.1"/>
    <property type="molecule type" value="Genomic_DNA"/>
</dbReference>
<dbReference type="NCBIfam" id="TIGR00063">
    <property type="entry name" value="folE"/>
    <property type="match status" value="1"/>
</dbReference>
<dbReference type="SUPFAM" id="SSF55620">
    <property type="entry name" value="Tetrahydrobiopterin biosynthesis enzymes-like"/>
    <property type="match status" value="1"/>
</dbReference>
<sequence length="186" mass="21098">MEKIELIISDLLKEIGEDSEREGLIKTPHRVAKSWMTFAQGYKQTPEEVVGDAVFNEKCDEIVVVKDIDFFSLCEHHLLPFKGVAHVGYLPKEKIIGLSKIPRIVDIYARRLQVQERLTQQVADALQDVLSPKGVAVVIEAEHLCMQMRGVEKKSSFMITSAVRGAFRENNKTREEFLSIIGKGRM</sequence>
<feature type="domain" description="GTP cyclohydrolase I" evidence="5">
    <location>
        <begin position="7"/>
        <end position="181"/>
    </location>
</feature>
<evidence type="ECO:0000256" key="3">
    <source>
        <dbReference type="ARBA" id="ARBA00012715"/>
    </source>
</evidence>
<organism evidence="6">
    <name type="scientific">marine metagenome</name>
    <dbReference type="NCBI Taxonomy" id="408172"/>
    <lineage>
        <taxon>unclassified sequences</taxon>
        <taxon>metagenomes</taxon>
        <taxon>ecological metagenomes</taxon>
    </lineage>
</organism>
<dbReference type="InterPro" id="IPR018234">
    <property type="entry name" value="GTP_CycHdrlase_I_CS"/>
</dbReference>
<dbReference type="PANTHER" id="PTHR11109:SF7">
    <property type="entry name" value="GTP CYCLOHYDROLASE 1"/>
    <property type="match status" value="1"/>
</dbReference>
<dbReference type="Pfam" id="PF01227">
    <property type="entry name" value="GTP_cyclohydroI"/>
    <property type="match status" value="1"/>
</dbReference>
<accession>A0A382PTL8</accession>
<keyword evidence="4" id="KW-0378">Hydrolase</keyword>
<dbReference type="FunFam" id="3.30.1130.10:FF:000001">
    <property type="entry name" value="GTP cyclohydrolase 1"/>
    <property type="match status" value="1"/>
</dbReference>
<name>A0A382PTL8_9ZZZZ</name>
<evidence type="ECO:0000256" key="1">
    <source>
        <dbReference type="ARBA" id="ARBA00001052"/>
    </source>
</evidence>
<dbReference type="Gene3D" id="3.30.1130.10">
    <property type="match status" value="1"/>
</dbReference>
<dbReference type="Gene3D" id="1.10.286.10">
    <property type="match status" value="1"/>
</dbReference>
<evidence type="ECO:0000256" key="4">
    <source>
        <dbReference type="ARBA" id="ARBA00022801"/>
    </source>
</evidence>
<reference evidence="6" key="1">
    <citation type="submission" date="2018-05" db="EMBL/GenBank/DDBJ databases">
        <authorList>
            <person name="Lanie J.A."/>
            <person name="Ng W.-L."/>
            <person name="Kazmierczak K.M."/>
            <person name="Andrzejewski T.M."/>
            <person name="Davidsen T.M."/>
            <person name="Wayne K.J."/>
            <person name="Tettelin H."/>
            <person name="Glass J.I."/>
            <person name="Rusch D."/>
            <person name="Podicherti R."/>
            <person name="Tsui H.-C.T."/>
            <person name="Winkler M.E."/>
        </authorList>
    </citation>
    <scope>NUCLEOTIDE SEQUENCE</scope>
</reference>
<evidence type="ECO:0000256" key="2">
    <source>
        <dbReference type="ARBA" id="ARBA00005080"/>
    </source>
</evidence>
<dbReference type="GO" id="GO:0008270">
    <property type="term" value="F:zinc ion binding"/>
    <property type="evidence" value="ECO:0007669"/>
    <property type="project" value="TreeGrafter"/>
</dbReference>